<sequence length="434" mass="48224">MGCTMMACLLLLLPLILMRTSLAQDLTGSTTTDMDNVQTQTTNQTAPITSTTAEPVTLLLTTEFAGVSTPSGDTVDDEDAVPTTGTRCQGYYDVMGQWDPPFNCNMGVFLYCCGTCFYRFCCQFRGQRLDQSICSNYDTPIWANTGKPFTTVTENHSDQERDRTHMIVYIICGVVAVMVLVGIFTKLGLEKSRGATGPQNDLSNSRTLTELLKQPAGEVSSVEKNPPVGTNGISARMLRSRSEHYHLNNSAFYPGMPPAHSNLSGLGVNKYTSLRAVADTASRGYYKSYPLMDFSQYQTPAPAFQPISLHPKDKSYLHQDQHQLPSHRDIHAPLSITIPQNHLESSRLSKTTSHPLFSSSAFKAWDTSGRHVQRQTSHPGHSSARRHAYSTRRQHSVENLPELLNHPAPYSHPSYYHHTRHKSYSTNSKTEVTV</sequence>
<evidence type="ECO:0000256" key="2">
    <source>
        <dbReference type="ARBA" id="ARBA00022692"/>
    </source>
</evidence>
<dbReference type="RefSeq" id="XP_012989237.3">
    <property type="nucleotide sequence ID" value="XM_013133783.3"/>
</dbReference>
<evidence type="ECO:0000259" key="8">
    <source>
        <dbReference type="Pfam" id="PF13908"/>
    </source>
</evidence>
<dbReference type="InParanoid" id="A0A3P8YYG6"/>
<feature type="chain" id="PRO_5044211139" description="Shisa N-terminal domain-containing protein" evidence="7">
    <location>
        <begin position="24"/>
        <end position="434"/>
    </location>
</feature>
<reference evidence="9" key="2">
    <citation type="submission" date="2020-02" db="EMBL/GenBank/DDBJ databases">
        <title>Esox lucius (northern pike) genome, fEsoLuc1, primary haplotype.</title>
        <authorList>
            <person name="Myers G."/>
            <person name="Karagic N."/>
            <person name="Meyer A."/>
            <person name="Pippel M."/>
            <person name="Reichard M."/>
            <person name="Winkler S."/>
            <person name="Tracey A."/>
            <person name="Sims Y."/>
            <person name="Howe K."/>
            <person name="Rhie A."/>
            <person name="Formenti G."/>
            <person name="Durbin R."/>
            <person name="Fedrigo O."/>
            <person name="Jarvis E.D."/>
        </authorList>
    </citation>
    <scope>NUCLEOTIDE SEQUENCE [LARGE SCALE GENOMIC DNA]</scope>
</reference>
<keyword evidence="2 6" id="KW-0812">Transmembrane</keyword>
<evidence type="ECO:0000256" key="3">
    <source>
        <dbReference type="ARBA" id="ARBA00022989"/>
    </source>
</evidence>
<comment type="subcellular location">
    <subcellularLocation>
        <location evidence="1">Membrane</location>
    </subcellularLocation>
</comment>
<keyword evidence="4 6" id="KW-0472">Membrane</keyword>
<feature type="domain" description="Shisa N-terminal" evidence="8">
    <location>
        <begin position="85"/>
        <end position="136"/>
    </location>
</feature>
<keyword evidence="10" id="KW-1185">Reference proteome</keyword>
<dbReference type="PANTHER" id="PTHR31774:SF14">
    <property type="entry name" value="PROTEIN SHISA-8"/>
    <property type="match status" value="1"/>
</dbReference>
<evidence type="ECO:0000313" key="10">
    <source>
        <dbReference type="Proteomes" id="UP000265140"/>
    </source>
</evidence>
<dbReference type="InterPro" id="IPR026910">
    <property type="entry name" value="Shisa"/>
</dbReference>
<reference evidence="9" key="3">
    <citation type="submission" date="2025-08" db="UniProtKB">
        <authorList>
            <consortium name="Ensembl"/>
        </authorList>
    </citation>
    <scope>IDENTIFICATION</scope>
</reference>
<dbReference type="CTD" id="101882404"/>
<evidence type="ECO:0000256" key="7">
    <source>
        <dbReference type="SAM" id="SignalP"/>
    </source>
</evidence>
<feature type="compositionally biased region" description="Polar residues" evidence="5">
    <location>
        <begin position="424"/>
        <end position="434"/>
    </location>
</feature>
<protein>
    <recommendedName>
        <fullName evidence="8">Shisa N-terminal domain-containing protein</fullName>
    </recommendedName>
</protein>
<dbReference type="Pfam" id="PF13908">
    <property type="entry name" value="Shisa_N"/>
    <property type="match status" value="1"/>
</dbReference>
<dbReference type="KEGG" id="els:105025071"/>
<accession>A0A3P8YYG6</accession>
<dbReference type="OMA" id="DFSHYQP"/>
<reference evidence="9" key="4">
    <citation type="submission" date="2025-09" db="UniProtKB">
        <authorList>
            <consortium name="Ensembl"/>
        </authorList>
    </citation>
    <scope>IDENTIFICATION</scope>
</reference>
<dbReference type="AlphaFoldDB" id="A0A3P8YYG6"/>
<feature type="transmembrane region" description="Helical" evidence="6">
    <location>
        <begin position="166"/>
        <end position="184"/>
    </location>
</feature>
<dbReference type="GO" id="GO:0045211">
    <property type="term" value="C:postsynaptic membrane"/>
    <property type="evidence" value="ECO:0007669"/>
    <property type="project" value="TreeGrafter"/>
</dbReference>
<dbReference type="PANTHER" id="PTHR31774">
    <property type="entry name" value="PROTEIN SHISA-9-RELATED"/>
    <property type="match status" value="1"/>
</dbReference>
<keyword evidence="7" id="KW-0732">Signal</keyword>
<dbReference type="GO" id="GO:0048172">
    <property type="term" value="P:regulation of short-term neuronal synaptic plasticity"/>
    <property type="evidence" value="ECO:0007669"/>
    <property type="project" value="TreeGrafter"/>
</dbReference>
<dbReference type="GO" id="GO:0014069">
    <property type="term" value="C:postsynaptic density"/>
    <property type="evidence" value="ECO:0007669"/>
    <property type="project" value="TreeGrafter"/>
</dbReference>
<organism evidence="9 10">
    <name type="scientific">Esox lucius</name>
    <name type="common">Northern pike</name>
    <dbReference type="NCBI Taxonomy" id="8010"/>
    <lineage>
        <taxon>Eukaryota</taxon>
        <taxon>Metazoa</taxon>
        <taxon>Chordata</taxon>
        <taxon>Craniata</taxon>
        <taxon>Vertebrata</taxon>
        <taxon>Euteleostomi</taxon>
        <taxon>Actinopterygii</taxon>
        <taxon>Neopterygii</taxon>
        <taxon>Teleostei</taxon>
        <taxon>Protacanthopterygii</taxon>
        <taxon>Esociformes</taxon>
        <taxon>Esocidae</taxon>
        <taxon>Esox</taxon>
    </lineage>
</organism>
<dbReference type="FunCoup" id="A0A3P8YYG6">
    <property type="interactions" value="1"/>
</dbReference>
<keyword evidence="3 6" id="KW-1133">Transmembrane helix</keyword>
<dbReference type="OrthoDB" id="9996010at2759"/>
<dbReference type="GO" id="GO:0032591">
    <property type="term" value="C:dendritic spine membrane"/>
    <property type="evidence" value="ECO:0007669"/>
    <property type="project" value="TreeGrafter"/>
</dbReference>
<dbReference type="InterPro" id="IPR053891">
    <property type="entry name" value="Shisa_N"/>
</dbReference>
<dbReference type="GeneID" id="105025071"/>
<feature type="compositionally biased region" description="Basic residues" evidence="5">
    <location>
        <begin position="383"/>
        <end position="394"/>
    </location>
</feature>
<reference evidence="10" key="1">
    <citation type="journal article" date="2014" name="PLoS ONE">
        <title>The genome and linkage map of the northern pike (Esox lucius): conserved synteny revealed between the salmonid sister group and the Neoteleostei.</title>
        <authorList>
            <person name="Rondeau E.B."/>
            <person name="Minkley D.R."/>
            <person name="Leong J.S."/>
            <person name="Messmer A.M."/>
            <person name="Jantzen J.R."/>
            <person name="von Schalburg K.R."/>
            <person name="Lemon C."/>
            <person name="Bird N.H."/>
            <person name="Koop B.F."/>
        </authorList>
    </citation>
    <scope>NUCLEOTIDE SEQUENCE</scope>
</reference>
<evidence type="ECO:0000256" key="1">
    <source>
        <dbReference type="ARBA" id="ARBA00004370"/>
    </source>
</evidence>
<proteinExistence type="predicted"/>
<dbReference type="Bgee" id="ENSELUG00000020324">
    <property type="expression patterns" value="Expressed in camera-type eye and 1 other cell type or tissue"/>
</dbReference>
<dbReference type="GO" id="GO:0032281">
    <property type="term" value="C:AMPA glutamate receptor complex"/>
    <property type="evidence" value="ECO:0007669"/>
    <property type="project" value="TreeGrafter"/>
</dbReference>
<dbReference type="Proteomes" id="UP000265140">
    <property type="component" value="Chromosome 5"/>
</dbReference>
<feature type="region of interest" description="Disordered" evidence="5">
    <location>
        <begin position="368"/>
        <end position="434"/>
    </location>
</feature>
<dbReference type="GeneTree" id="ENSGT00940000163663"/>
<dbReference type="Ensembl" id="ENSELUT00000041798.3">
    <property type="protein sequence ID" value="ENSELUP00000021218.2"/>
    <property type="gene ID" value="ENSELUG00000020324.3"/>
</dbReference>
<name>A0A3P8YYG6_ESOLU</name>
<evidence type="ECO:0000256" key="4">
    <source>
        <dbReference type="ARBA" id="ARBA00023136"/>
    </source>
</evidence>
<evidence type="ECO:0000256" key="6">
    <source>
        <dbReference type="SAM" id="Phobius"/>
    </source>
</evidence>
<feature type="signal peptide" evidence="7">
    <location>
        <begin position="1"/>
        <end position="23"/>
    </location>
</feature>
<evidence type="ECO:0000313" key="9">
    <source>
        <dbReference type="Ensembl" id="ENSELUP00000021218.2"/>
    </source>
</evidence>
<evidence type="ECO:0000256" key="5">
    <source>
        <dbReference type="SAM" id="MobiDB-lite"/>
    </source>
</evidence>